<feature type="region of interest" description="Disordered" evidence="1">
    <location>
        <begin position="488"/>
        <end position="512"/>
    </location>
</feature>
<dbReference type="EMBL" id="LWGR01000002">
    <property type="protein sequence ID" value="KZM76000.1"/>
    <property type="molecule type" value="Genomic_DNA"/>
</dbReference>
<organism evidence="3 4">
    <name type="scientific">Nocardia terpenica</name>
    <dbReference type="NCBI Taxonomy" id="455432"/>
    <lineage>
        <taxon>Bacteria</taxon>
        <taxon>Bacillati</taxon>
        <taxon>Actinomycetota</taxon>
        <taxon>Actinomycetes</taxon>
        <taxon>Mycobacteriales</taxon>
        <taxon>Nocardiaceae</taxon>
        <taxon>Nocardia</taxon>
    </lineage>
</organism>
<evidence type="ECO:0000313" key="3">
    <source>
        <dbReference type="EMBL" id="KZM76000.1"/>
    </source>
</evidence>
<protein>
    <recommendedName>
        <fullName evidence="2">DUF3670 domain-containing protein</fullName>
    </recommendedName>
</protein>
<dbReference type="Proteomes" id="UP000076512">
    <property type="component" value="Unassembled WGS sequence"/>
</dbReference>
<feature type="domain" description="DUF3670" evidence="2">
    <location>
        <begin position="142"/>
        <end position="265"/>
    </location>
</feature>
<dbReference type="AlphaFoldDB" id="A0A164PSD5"/>
<dbReference type="Pfam" id="PF12419">
    <property type="entry name" value="DUF3670"/>
    <property type="match status" value="1"/>
</dbReference>
<feature type="compositionally biased region" description="Polar residues" evidence="1">
    <location>
        <begin position="450"/>
        <end position="461"/>
    </location>
</feature>
<dbReference type="InterPro" id="IPR022138">
    <property type="entry name" value="DUF3670"/>
</dbReference>
<evidence type="ECO:0000256" key="1">
    <source>
        <dbReference type="SAM" id="MobiDB-lite"/>
    </source>
</evidence>
<evidence type="ECO:0000259" key="2">
    <source>
        <dbReference type="Pfam" id="PF12419"/>
    </source>
</evidence>
<evidence type="ECO:0000313" key="4">
    <source>
        <dbReference type="Proteomes" id="UP000076512"/>
    </source>
</evidence>
<feature type="region of interest" description="Disordered" evidence="1">
    <location>
        <begin position="427"/>
        <end position="466"/>
    </location>
</feature>
<reference evidence="3 4" key="1">
    <citation type="submission" date="2016-04" db="EMBL/GenBank/DDBJ databases">
        <authorList>
            <person name="Evans L.H."/>
            <person name="Alamgir A."/>
            <person name="Owens N."/>
            <person name="Weber N.D."/>
            <person name="Virtaneva K."/>
            <person name="Barbian K."/>
            <person name="Babar A."/>
            <person name="Rosenke K."/>
        </authorList>
    </citation>
    <scope>NUCLEOTIDE SEQUENCE [LARGE SCALE GENOMIC DNA]</scope>
    <source>
        <strain evidence="3 4">IFM 0406</strain>
    </source>
</reference>
<accession>A0A164PSD5</accession>
<sequence length="512" mass="55393">MAELADPIVRRHVVAEAARAADRREPVHPLVTALVTEEPLETGSHRVAGALDEWRTSLTVGEPELVLRLAEPDDEDPARESAAVDALWPLEVCLRMEGEAPQPVPIHGDPALVRLAGEKVTAAVQAYPRLRDLPRDPRGMDFLLPTQVVQDLVAHGAQALRSAGVHLLLPRSWRIVAPTMRVQVASPAATETAVGLSGLVSYRWELALGDTVLTPAEMSRLVQAKSDLVRLRGQWVQADHRMLAAAAAYLQGRTDETVGTMGQLLTEIAASGVQRVPLEEVTATGWAAELFAATRTPDRVDPPAALKAELRPHPPRHPPRHMPEIAQIGRHLGIRQRRQQHLRGLHRRQRVRRDHHTLRPVRPGDQNLGPMPKTRRPQHIPERPGQSRADGARHSTLSPAHSATMCDTRFAARYGVILAAAAVGRGGDAARGRLGGRVAPQRQSRAGRPQSVQHPSIQAVGTDSAEAGGSDLGELCVCAGHDGMMGEIADHGRGTEPAGHPAAVQPLHSRNR</sequence>
<comment type="caution">
    <text evidence="3">The sequence shown here is derived from an EMBL/GenBank/DDBJ whole genome shotgun (WGS) entry which is preliminary data.</text>
</comment>
<gene>
    <name evidence="3" type="ORF">AWN90_16985</name>
</gene>
<feature type="region of interest" description="Disordered" evidence="1">
    <location>
        <begin position="342"/>
        <end position="400"/>
    </location>
</feature>
<proteinExistence type="predicted"/>
<dbReference type="STRING" id="455432.AWN90_16985"/>
<keyword evidence="4" id="KW-1185">Reference proteome</keyword>
<feature type="compositionally biased region" description="Basic residues" evidence="1">
    <location>
        <begin position="342"/>
        <end position="359"/>
    </location>
</feature>
<name>A0A164PSD5_9NOCA</name>